<sequence>MATVTLTTPTLLSTVTTTIASSAAPSSSGAPPQGGILEGVSPNAYLPSSPIQLFIIQAGIIIIFCRLLHYPLSLVGQPRVIAEVIGGILLGPSVLARIPHFQDEIFPTASMPVLNNVANLGLLLFLFLIGLEVDLRMFTNNWRVALSVGITSMLLPFGLGFAIAWGLYHEFVGDAAEELGFGIYGLFIGTALAITAFPVLCRILSELDMLGTPVGVTVLAAGVGNDVVGWVLLALCVALVNNGSGLTALWVLLVAVGWTLFLVFAVRPPFHWALRKTGSIQNGPTQGMVALTLLIVLLSAWFTNAIGVHAIFGAFLVGLICPHDGGFAIKLTEKIEDLITVLFLPLYFALSGLSTNLGLLNDGITWAYVIGVITCAFAGKIIGGTLAAKAMKLVWRESFSIGCLMSCKGLVELIVLNIGLQAGILDTKVFTIQKLEKWKRGEIDWDGKPLSDDDNSAQSAKALQDIRIRRLLVYLRLDSLPSLFTFISLLGYENADPKSSAEKRESLSGNDEQQPVIRKRPLEVHALRILELTERTSSVMRVTDGDDYTSRDPVVNAFRTFSQLHDVAVSSNVAIAPESLYAQTVVTQASDQGSDFVLIPWSEVGSNTEDQSIPFKVSTEDRFSGRSHLDFIQTTLSKAVSTTGIFIGNGFGGTAPADKRPGLSRTVSGVSLRSQREAALPPIADKSHHIFLPYIGGADDRAALRFVLQLAKNPHVTATIVNLIWSESCDEITIAPEDPSPTSPTELSKDAINAETTAEDSSLLATMRSSLSTGLSSRVSFTETTVTTKSAVGQVVELAKAAVGQNPRNAGDIVIVGRRHPKLPIAGRLVNQASTEVEIQRTIGVLGDKIVQESLKASVLVIQAAGRGLES</sequence>
<dbReference type="Pfam" id="PF00999">
    <property type="entry name" value="Na_H_Exchanger"/>
    <property type="match status" value="1"/>
</dbReference>
<keyword evidence="4 7" id="KW-1133">Transmembrane helix</keyword>
<comment type="subcellular location">
    <subcellularLocation>
        <location evidence="1">Membrane</location>
        <topology evidence="1">Multi-pass membrane protein</topology>
    </subcellularLocation>
</comment>
<feature type="transmembrane region" description="Helical" evidence="7">
    <location>
        <begin position="113"/>
        <end position="133"/>
    </location>
</feature>
<dbReference type="EMBL" id="QJNS01000705">
    <property type="protein sequence ID" value="RYO75291.1"/>
    <property type="molecule type" value="Genomic_DNA"/>
</dbReference>
<dbReference type="PANTHER" id="PTHR32468:SF0">
    <property type="entry name" value="K(+)_H(+) ANTIPORTER 1"/>
    <property type="match status" value="1"/>
</dbReference>
<keyword evidence="5" id="KW-0406">Ion transport</keyword>
<feature type="domain" description="Cation/H+ exchanger transmembrane" evidence="8">
    <location>
        <begin position="61"/>
        <end position="432"/>
    </location>
</feature>
<evidence type="ECO:0000256" key="6">
    <source>
        <dbReference type="ARBA" id="ARBA00023136"/>
    </source>
</evidence>
<feature type="transmembrane region" description="Helical" evidence="7">
    <location>
        <begin position="341"/>
        <end position="360"/>
    </location>
</feature>
<dbReference type="InterPro" id="IPR038770">
    <property type="entry name" value="Na+/solute_symporter_sf"/>
</dbReference>
<protein>
    <recommendedName>
        <fullName evidence="8">Cation/H+ exchanger transmembrane domain-containing protein</fullName>
    </recommendedName>
</protein>
<evidence type="ECO:0000256" key="5">
    <source>
        <dbReference type="ARBA" id="ARBA00023065"/>
    </source>
</evidence>
<dbReference type="Gene3D" id="1.20.1530.20">
    <property type="match status" value="1"/>
</dbReference>
<dbReference type="Proteomes" id="UP000294003">
    <property type="component" value="Unassembled WGS sequence"/>
</dbReference>
<organism evidence="9 10">
    <name type="scientific">Monosporascus cannonballus</name>
    <dbReference type="NCBI Taxonomy" id="155416"/>
    <lineage>
        <taxon>Eukaryota</taxon>
        <taxon>Fungi</taxon>
        <taxon>Dikarya</taxon>
        <taxon>Ascomycota</taxon>
        <taxon>Pezizomycotina</taxon>
        <taxon>Sordariomycetes</taxon>
        <taxon>Xylariomycetidae</taxon>
        <taxon>Xylariales</taxon>
        <taxon>Xylariales incertae sedis</taxon>
        <taxon>Monosporascus</taxon>
    </lineage>
</organism>
<gene>
    <name evidence="9" type="ORF">DL762_010091</name>
</gene>
<reference evidence="9 10" key="1">
    <citation type="submission" date="2018-06" db="EMBL/GenBank/DDBJ databases">
        <title>Complete Genomes of Monosporascus.</title>
        <authorList>
            <person name="Robinson A.J."/>
            <person name="Natvig D.O."/>
        </authorList>
    </citation>
    <scope>NUCLEOTIDE SEQUENCE [LARGE SCALE GENOMIC DNA]</scope>
    <source>
        <strain evidence="9 10">CBS 609.92</strain>
    </source>
</reference>
<feature type="transmembrane region" description="Helical" evidence="7">
    <location>
        <begin position="44"/>
        <end position="68"/>
    </location>
</feature>
<proteinExistence type="predicted"/>
<dbReference type="PANTHER" id="PTHR32468">
    <property type="entry name" value="CATION/H + ANTIPORTER"/>
    <property type="match status" value="1"/>
</dbReference>
<keyword evidence="6 7" id="KW-0472">Membrane</keyword>
<evidence type="ECO:0000256" key="4">
    <source>
        <dbReference type="ARBA" id="ARBA00022989"/>
    </source>
</evidence>
<feature type="transmembrane region" description="Helical" evidence="7">
    <location>
        <begin position="180"/>
        <end position="204"/>
    </location>
</feature>
<keyword evidence="2" id="KW-0813">Transport</keyword>
<keyword evidence="10" id="KW-1185">Reference proteome</keyword>
<comment type="caution">
    <text evidence="9">The sequence shown here is derived from an EMBL/GenBank/DDBJ whole genome shotgun (WGS) entry which is preliminary data.</text>
</comment>
<evidence type="ECO:0000256" key="3">
    <source>
        <dbReference type="ARBA" id="ARBA00022692"/>
    </source>
</evidence>
<accession>A0ABY0GSH2</accession>
<evidence type="ECO:0000256" key="7">
    <source>
        <dbReference type="SAM" id="Phobius"/>
    </source>
</evidence>
<evidence type="ECO:0000256" key="2">
    <source>
        <dbReference type="ARBA" id="ARBA00022448"/>
    </source>
</evidence>
<dbReference type="InterPro" id="IPR050794">
    <property type="entry name" value="CPA2_transporter"/>
</dbReference>
<feature type="transmembrane region" description="Helical" evidence="7">
    <location>
        <begin position="145"/>
        <end position="168"/>
    </location>
</feature>
<feature type="transmembrane region" description="Helical" evidence="7">
    <location>
        <begin position="366"/>
        <end position="388"/>
    </location>
</feature>
<dbReference type="InterPro" id="IPR006153">
    <property type="entry name" value="Cation/H_exchanger_TM"/>
</dbReference>
<evidence type="ECO:0000313" key="10">
    <source>
        <dbReference type="Proteomes" id="UP000294003"/>
    </source>
</evidence>
<evidence type="ECO:0000259" key="8">
    <source>
        <dbReference type="Pfam" id="PF00999"/>
    </source>
</evidence>
<feature type="transmembrane region" description="Helical" evidence="7">
    <location>
        <begin position="80"/>
        <end position="101"/>
    </location>
</feature>
<name>A0ABY0GSH2_9PEZI</name>
<feature type="transmembrane region" description="Helical" evidence="7">
    <location>
        <begin position="216"/>
        <end position="240"/>
    </location>
</feature>
<feature type="transmembrane region" description="Helical" evidence="7">
    <location>
        <begin position="287"/>
        <end position="304"/>
    </location>
</feature>
<evidence type="ECO:0000256" key="1">
    <source>
        <dbReference type="ARBA" id="ARBA00004141"/>
    </source>
</evidence>
<keyword evidence="3 7" id="KW-0812">Transmembrane</keyword>
<evidence type="ECO:0000313" key="9">
    <source>
        <dbReference type="EMBL" id="RYO75291.1"/>
    </source>
</evidence>
<feature type="transmembrane region" description="Helical" evidence="7">
    <location>
        <begin position="246"/>
        <end position="266"/>
    </location>
</feature>